<evidence type="ECO:0000313" key="2">
    <source>
        <dbReference type="Proteomes" id="UP000814033"/>
    </source>
</evidence>
<evidence type="ECO:0000313" key="1">
    <source>
        <dbReference type="EMBL" id="KAI0038436.1"/>
    </source>
</evidence>
<organism evidence="1 2">
    <name type="scientific">Auriscalpium vulgare</name>
    <dbReference type="NCBI Taxonomy" id="40419"/>
    <lineage>
        <taxon>Eukaryota</taxon>
        <taxon>Fungi</taxon>
        <taxon>Dikarya</taxon>
        <taxon>Basidiomycota</taxon>
        <taxon>Agaricomycotina</taxon>
        <taxon>Agaricomycetes</taxon>
        <taxon>Russulales</taxon>
        <taxon>Auriscalpiaceae</taxon>
        <taxon>Auriscalpium</taxon>
    </lineage>
</organism>
<reference evidence="1" key="2">
    <citation type="journal article" date="2022" name="New Phytol.">
        <title>Evolutionary transition to the ectomycorrhizal habit in the genomes of a hyperdiverse lineage of mushroom-forming fungi.</title>
        <authorList>
            <person name="Looney B."/>
            <person name="Miyauchi S."/>
            <person name="Morin E."/>
            <person name="Drula E."/>
            <person name="Courty P.E."/>
            <person name="Kohler A."/>
            <person name="Kuo A."/>
            <person name="LaButti K."/>
            <person name="Pangilinan J."/>
            <person name="Lipzen A."/>
            <person name="Riley R."/>
            <person name="Andreopoulos W."/>
            <person name="He G."/>
            <person name="Johnson J."/>
            <person name="Nolan M."/>
            <person name="Tritt A."/>
            <person name="Barry K.W."/>
            <person name="Grigoriev I.V."/>
            <person name="Nagy L.G."/>
            <person name="Hibbett D."/>
            <person name="Henrissat B."/>
            <person name="Matheny P.B."/>
            <person name="Labbe J."/>
            <person name="Martin F.M."/>
        </authorList>
    </citation>
    <scope>NUCLEOTIDE SEQUENCE</scope>
    <source>
        <strain evidence="1">FP105234-sp</strain>
    </source>
</reference>
<accession>A0ACB8R493</accession>
<gene>
    <name evidence="1" type="ORF">FA95DRAFT_1567742</name>
</gene>
<reference evidence="1" key="1">
    <citation type="submission" date="2021-02" db="EMBL/GenBank/DDBJ databases">
        <authorList>
            <consortium name="DOE Joint Genome Institute"/>
            <person name="Ahrendt S."/>
            <person name="Looney B.P."/>
            <person name="Miyauchi S."/>
            <person name="Morin E."/>
            <person name="Drula E."/>
            <person name="Courty P.E."/>
            <person name="Chicoki N."/>
            <person name="Fauchery L."/>
            <person name="Kohler A."/>
            <person name="Kuo A."/>
            <person name="Labutti K."/>
            <person name="Pangilinan J."/>
            <person name="Lipzen A."/>
            <person name="Riley R."/>
            <person name="Andreopoulos W."/>
            <person name="He G."/>
            <person name="Johnson J."/>
            <person name="Barry K.W."/>
            <person name="Grigoriev I.V."/>
            <person name="Nagy L."/>
            <person name="Hibbett D."/>
            <person name="Henrissat B."/>
            <person name="Matheny P.B."/>
            <person name="Labbe J."/>
            <person name="Martin F."/>
        </authorList>
    </citation>
    <scope>NUCLEOTIDE SEQUENCE</scope>
    <source>
        <strain evidence="1">FP105234-sp</strain>
    </source>
</reference>
<protein>
    <submittedName>
        <fullName evidence="1">Uncharacterized protein</fullName>
    </submittedName>
</protein>
<sequence length="919" mass="99898">MSKSAQNGGPAVHDTEGSSVGAPPAAEDSLLAILEASRPSPSLIERVKYHGASLPTELQHLLAELTAPSATSSATAPSSLLADSQAVHEQELLRLYPFALEATYCARLVVENERDTAHPIAKTSFWALLIYSALRMKTLGNVKFALSHSSVTSPLSHDYAVASLAVVDVVTGFHQQNTGSSSGHHSPAPSMQPDGGSGGVVAADVGLDDGSSASRVPSIELNAHFVAFPPPGADPGVVMFLVAPPADMPHALDSALHQRRVWGLNGPVVGLQVDQNSVVGRLTWAWFRNDSNSANDIVRVSSRLIHLNDPSDALRFLGFLLRLRTIMHSWHATLHSNAVSVRYSGCDIKKLWRADRIQERQDFQVRRILEWMFDASQSQCPGYTRLSTPTSSVHLSSSGSHSSLVDCSLSQTLTMSAKRTKKSSDSKRKPSSEFAAGRGPSEKVTSPADDFGFDRGTTYFARGSKAAFTATVSQAYENVIALRAPSWTEEQLTEWANNCGASGAILGSVIPTSELDIAPQIASLQEALESMRIAAGEDTSMPTSKDRDVYAFVEAHLNTVIRVSAMAANLLERSQIIPLTEAECRMLFDFMAFIFLPGANGSLASLETVLAYSKNPMSTYPTLDDDAQVKVITDRENLANEWLRATQKDTAPYKFLKPVDPRLSCFQAAQARAGLRVTRLASDTDIEMLKDRLAKEPARGKCDGAGFLAVYLDGISDEVIRKLSLVQTAKPEKTTVKTPAKTVPRKRGPGDLDLQDPRTFVDHNLGDRTASVRALLSKAFPLLLPYLLVEYKKDDPATYAITGYNQTRLYLITAVSFLKALGVVDFTAFGLAVEGLEALLFGAIYSSAKDCIVILDQNVMGFRLYVPDEAYHLSVVLRRLAVTQSAELLEKFEEVKDELIAKLQDEAQLSEILNWHLPQ</sequence>
<dbReference type="EMBL" id="MU276502">
    <property type="protein sequence ID" value="KAI0038436.1"/>
    <property type="molecule type" value="Genomic_DNA"/>
</dbReference>
<dbReference type="Proteomes" id="UP000814033">
    <property type="component" value="Unassembled WGS sequence"/>
</dbReference>
<proteinExistence type="predicted"/>
<comment type="caution">
    <text evidence="1">The sequence shown here is derived from an EMBL/GenBank/DDBJ whole genome shotgun (WGS) entry which is preliminary data.</text>
</comment>
<name>A0ACB8R493_9AGAM</name>
<keyword evidence="2" id="KW-1185">Reference proteome</keyword>